<comment type="catalytic activity">
    <reaction evidence="10">
        <text>Mg(2+)(in) = Mg(2+)(out)</text>
        <dbReference type="Rhea" id="RHEA:29827"/>
        <dbReference type="ChEBI" id="CHEBI:18420"/>
    </reaction>
</comment>
<evidence type="ECO:0000313" key="13">
    <source>
        <dbReference type="EMBL" id="WTU78909.1"/>
    </source>
</evidence>
<dbReference type="PANTHER" id="PTHR46494:SF1">
    <property type="entry name" value="CORA FAMILY METAL ION TRANSPORTER (EUROFUNG)"/>
    <property type="match status" value="1"/>
</dbReference>
<sequence>MSAGQRHTGDNFKKISSWAAVLFAPTLVGTIYGMNFEDMPELKWAGGYPFAILLMAVVCVSLYVIFKKRDWL</sequence>
<dbReference type="GO" id="GO:0015095">
    <property type="term" value="F:magnesium ion transmembrane transporter activity"/>
    <property type="evidence" value="ECO:0007669"/>
    <property type="project" value="TreeGrafter"/>
</dbReference>
<evidence type="ECO:0000256" key="2">
    <source>
        <dbReference type="ARBA" id="ARBA00009765"/>
    </source>
</evidence>
<evidence type="ECO:0000256" key="7">
    <source>
        <dbReference type="ARBA" id="ARBA00022989"/>
    </source>
</evidence>
<dbReference type="SUPFAM" id="SSF144083">
    <property type="entry name" value="Magnesium transport protein CorA, transmembrane region"/>
    <property type="match status" value="1"/>
</dbReference>
<accession>A0AAU2K4H3</accession>
<dbReference type="Pfam" id="PF01544">
    <property type="entry name" value="CorA"/>
    <property type="match status" value="1"/>
</dbReference>
<comment type="subcellular location">
    <subcellularLocation>
        <location evidence="1">Cell membrane</location>
        <topology evidence="1">Multi-pass membrane protein</topology>
    </subcellularLocation>
</comment>
<dbReference type="PANTHER" id="PTHR46494">
    <property type="entry name" value="CORA FAMILY METAL ION TRANSPORTER (EUROFUNG)"/>
    <property type="match status" value="1"/>
</dbReference>
<keyword evidence="8" id="KW-0406">Ion transport</keyword>
<dbReference type="GO" id="GO:0000287">
    <property type="term" value="F:magnesium ion binding"/>
    <property type="evidence" value="ECO:0007669"/>
    <property type="project" value="TreeGrafter"/>
</dbReference>
<evidence type="ECO:0000256" key="8">
    <source>
        <dbReference type="ARBA" id="ARBA00023065"/>
    </source>
</evidence>
<organism evidence="13">
    <name type="scientific">Streptomyces sp. NBC_00049</name>
    <dbReference type="NCBI Taxonomy" id="2903617"/>
    <lineage>
        <taxon>Bacteria</taxon>
        <taxon>Bacillati</taxon>
        <taxon>Actinomycetota</taxon>
        <taxon>Actinomycetes</taxon>
        <taxon>Kitasatosporales</taxon>
        <taxon>Streptomycetaceae</taxon>
        <taxon>Streptomyces</taxon>
    </lineage>
</organism>
<comment type="similarity">
    <text evidence="2">Belongs to the CorA metal ion transporter (MIT) (TC 1.A.35) family.</text>
</comment>
<evidence type="ECO:0000256" key="10">
    <source>
        <dbReference type="ARBA" id="ARBA00034269"/>
    </source>
</evidence>
<evidence type="ECO:0000256" key="11">
    <source>
        <dbReference type="ARBA" id="ARBA00045497"/>
    </source>
</evidence>
<dbReference type="GO" id="GO:0050897">
    <property type="term" value="F:cobalt ion binding"/>
    <property type="evidence" value="ECO:0007669"/>
    <property type="project" value="TreeGrafter"/>
</dbReference>
<dbReference type="InterPro" id="IPR002523">
    <property type="entry name" value="MgTranspt_CorA/ZnTranspt_ZntB"/>
</dbReference>
<feature type="transmembrane region" description="Helical" evidence="12">
    <location>
        <begin position="46"/>
        <end position="66"/>
    </location>
</feature>
<reference evidence="13" key="1">
    <citation type="submission" date="2022-10" db="EMBL/GenBank/DDBJ databases">
        <title>The complete genomes of actinobacterial strains from the NBC collection.</title>
        <authorList>
            <person name="Joergensen T.S."/>
            <person name="Alvarez Arevalo M."/>
            <person name="Sterndorff E.B."/>
            <person name="Faurdal D."/>
            <person name="Vuksanovic O."/>
            <person name="Mourched A.-S."/>
            <person name="Charusanti P."/>
            <person name="Shaw S."/>
            <person name="Blin K."/>
            <person name="Weber T."/>
        </authorList>
    </citation>
    <scope>NUCLEOTIDE SEQUENCE</scope>
    <source>
        <strain evidence="13">NBC_00049</strain>
    </source>
</reference>
<keyword evidence="9 12" id="KW-0472">Membrane</keyword>
<comment type="function">
    <text evidence="11">Mediates influx of magnesium ions. Alternates between open and closed states. Activated by low cytoplasmic Mg(2+) levels. Inactive when cytoplasmic Mg(2+) levels are high.</text>
</comment>
<keyword evidence="4" id="KW-1003">Cell membrane</keyword>
<evidence type="ECO:0000256" key="5">
    <source>
        <dbReference type="ARBA" id="ARBA00022692"/>
    </source>
</evidence>
<feature type="transmembrane region" description="Helical" evidence="12">
    <location>
        <begin position="15"/>
        <end position="34"/>
    </location>
</feature>
<evidence type="ECO:0000256" key="6">
    <source>
        <dbReference type="ARBA" id="ARBA00022842"/>
    </source>
</evidence>
<keyword evidence="3" id="KW-0813">Transport</keyword>
<evidence type="ECO:0000256" key="9">
    <source>
        <dbReference type="ARBA" id="ARBA00023136"/>
    </source>
</evidence>
<evidence type="ECO:0000256" key="1">
    <source>
        <dbReference type="ARBA" id="ARBA00004651"/>
    </source>
</evidence>
<dbReference type="EMBL" id="CP108264">
    <property type="protein sequence ID" value="WTU78909.1"/>
    <property type="molecule type" value="Genomic_DNA"/>
</dbReference>
<name>A0AAU2K4H3_9ACTN</name>
<evidence type="ECO:0000256" key="3">
    <source>
        <dbReference type="ARBA" id="ARBA00022448"/>
    </source>
</evidence>
<keyword evidence="6" id="KW-0460">Magnesium</keyword>
<dbReference type="Gene3D" id="1.20.58.340">
    <property type="entry name" value="Magnesium transport protein CorA, transmembrane region"/>
    <property type="match status" value="1"/>
</dbReference>
<dbReference type="AlphaFoldDB" id="A0AAU2K4H3"/>
<keyword evidence="7 12" id="KW-1133">Transmembrane helix</keyword>
<dbReference type="InterPro" id="IPR045863">
    <property type="entry name" value="CorA_TM1_TM2"/>
</dbReference>
<dbReference type="GO" id="GO:0015087">
    <property type="term" value="F:cobalt ion transmembrane transporter activity"/>
    <property type="evidence" value="ECO:0007669"/>
    <property type="project" value="TreeGrafter"/>
</dbReference>
<keyword evidence="5 12" id="KW-0812">Transmembrane</keyword>
<proteinExistence type="inferred from homology"/>
<evidence type="ECO:0000256" key="4">
    <source>
        <dbReference type="ARBA" id="ARBA00022475"/>
    </source>
</evidence>
<dbReference type="FunFam" id="1.20.58.340:FF:000004">
    <property type="entry name" value="Magnesium transport protein CorA"/>
    <property type="match status" value="1"/>
</dbReference>
<dbReference type="GO" id="GO:0005886">
    <property type="term" value="C:plasma membrane"/>
    <property type="evidence" value="ECO:0007669"/>
    <property type="project" value="UniProtKB-SubCell"/>
</dbReference>
<protein>
    <submittedName>
        <fullName evidence="13">Magnesium transporter CorA</fullName>
    </submittedName>
</protein>
<evidence type="ECO:0000256" key="12">
    <source>
        <dbReference type="SAM" id="Phobius"/>
    </source>
</evidence>
<gene>
    <name evidence="13" type="ORF">OG327_28190</name>
</gene>